<evidence type="ECO:0000256" key="1">
    <source>
        <dbReference type="ARBA" id="ARBA00001031"/>
    </source>
</evidence>
<evidence type="ECO:0000313" key="8">
    <source>
        <dbReference type="Proteomes" id="UP001196413"/>
    </source>
</evidence>
<dbReference type="Gene3D" id="3.60.20.10">
    <property type="entry name" value="Glutamine Phosphoribosylpyrophosphate, subunit 1, domain 1"/>
    <property type="match status" value="1"/>
</dbReference>
<evidence type="ECO:0000256" key="4">
    <source>
        <dbReference type="ARBA" id="ARBA00022679"/>
    </source>
</evidence>
<dbReference type="PANTHER" id="PTHR10937:SF0">
    <property type="entry name" value="GLUTAMINE--FRUCTOSE-6-PHOSPHATE TRANSAMINASE (ISOMERIZING)"/>
    <property type="match status" value="1"/>
</dbReference>
<gene>
    <name evidence="7" type="ORF">KIN20_005305</name>
</gene>
<dbReference type="GO" id="GO:0006047">
    <property type="term" value="P:UDP-N-acetylglucosamine metabolic process"/>
    <property type="evidence" value="ECO:0007669"/>
    <property type="project" value="TreeGrafter"/>
</dbReference>
<dbReference type="GO" id="GO:0006002">
    <property type="term" value="P:fructose 6-phosphate metabolic process"/>
    <property type="evidence" value="ECO:0007669"/>
    <property type="project" value="TreeGrafter"/>
</dbReference>
<feature type="domain" description="Glutamine amidotransferase type-2" evidence="6">
    <location>
        <begin position="2"/>
        <end position="115"/>
    </location>
</feature>
<keyword evidence="4" id="KW-0808">Transferase</keyword>
<evidence type="ECO:0000256" key="5">
    <source>
        <dbReference type="ARBA" id="ARBA00022962"/>
    </source>
</evidence>
<dbReference type="Proteomes" id="UP001196413">
    <property type="component" value="Unassembled WGS sequence"/>
</dbReference>
<dbReference type="GO" id="GO:0006487">
    <property type="term" value="P:protein N-linked glycosylation"/>
    <property type="evidence" value="ECO:0007669"/>
    <property type="project" value="TreeGrafter"/>
</dbReference>
<evidence type="ECO:0000259" key="6">
    <source>
        <dbReference type="PROSITE" id="PS51278"/>
    </source>
</evidence>
<comment type="catalytic activity">
    <reaction evidence="1">
        <text>D-fructose 6-phosphate + L-glutamine = D-glucosamine 6-phosphate + L-glutamate</text>
        <dbReference type="Rhea" id="RHEA:13237"/>
        <dbReference type="ChEBI" id="CHEBI:29985"/>
        <dbReference type="ChEBI" id="CHEBI:58359"/>
        <dbReference type="ChEBI" id="CHEBI:58725"/>
        <dbReference type="ChEBI" id="CHEBI:61527"/>
        <dbReference type="EC" id="2.6.1.16"/>
    </reaction>
</comment>
<dbReference type="PANTHER" id="PTHR10937">
    <property type="entry name" value="GLUCOSAMINE--FRUCTOSE-6-PHOSPHATE AMINOTRANSFERASE, ISOMERIZING"/>
    <property type="match status" value="1"/>
</dbReference>
<dbReference type="InterPro" id="IPR017932">
    <property type="entry name" value="GATase_2_dom"/>
</dbReference>
<protein>
    <recommendedName>
        <fullName evidence="2">glutamine--fructose-6-phosphate transaminase (isomerizing)</fullName>
        <ecNumber evidence="2">2.6.1.16</ecNumber>
    </recommendedName>
</protein>
<name>A0AAD5QHD3_PARTN</name>
<keyword evidence="5" id="KW-0315">Glutamine amidotransferase</keyword>
<proteinExistence type="predicted"/>
<evidence type="ECO:0000256" key="2">
    <source>
        <dbReference type="ARBA" id="ARBA00012916"/>
    </source>
</evidence>
<sequence>MCGIFAYLNYLTPKKRCEIISILIQGLQRMEYRGYDSAGIAIDGNNDPHALHDAIALLRKAGKVSVLAESVKESSARLHFGNTNSEQIGDEADNTMENSALVIKADVGEMKLQAI</sequence>
<dbReference type="AlphaFoldDB" id="A0AAD5QHD3"/>
<dbReference type="EMBL" id="JAHQIW010000717">
    <property type="protein sequence ID" value="KAJ1349689.1"/>
    <property type="molecule type" value="Genomic_DNA"/>
</dbReference>
<keyword evidence="3" id="KW-0032">Aminotransferase</keyword>
<dbReference type="EC" id="2.6.1.16" evidence="2"/>
<reference evidence="7" key="1">
    <citation type="submission" date="2021-06" db="EMBL/GenBank/DDBJ databases">
        <title>Parelaphostrongylus tenuis whole genome reference sequence.</title>
        <authorList>
            <person name="Garwood T.J."/>
            <person name="Larsen P.A."/>
            <person name="Fountain-Jones N.M."/>
            <person name="Garbe J.R."/>
            <person name="Macchietto M.G."/>
            <person name="Kania S.A."/>
            <person name="Gerhold R.W."/>
            <person name="Richards J.E."/>
            <person name="Wolf T.M."/>
        </authorList>
    </citation>
    <scope>NUCLEOTIDE SEQUENCE</scope>
    <source>
        <strain evidence="7">MNPRO001-30</strain>
        <tissue evidence="7">Meninges</tissue>
    </source>
</reference>
<evidence type="ECO:0000313" key="7">
    <source>
        <dbReference type="EMBL" id="KAJ1349689.1"/>
    </source>
</evidence>
<dbReference type="InterPro" id="IPR029055">
    <property type="entry name" value="Ntn_hydrolases_N"/>
</dbReference>
<dbReference type="GO" id="GO:0004360">
    <property type="term" value="F:glutamine-fructose-6-phosphate transaminase (isomerizing) activity"/>
    <property type="evidence" value="ECO:0007669"/>
    <property type="project" value="UniProtKB-EC"/>
</dbReference>
<organism evidence="7 8">
    <name type="scientific">Parelaphostrongylus tenuis</name>
    <name type="common">Meningeal worm</name>
    <dbReference type="NCBI Taxonomy" id="148309"/>
    <lineage>
        <taxon>Eukaryota</taxon>
        <taxon>Metazoa</taxon>
        <taxon>Ecdysozoa</taxon>
        <taxon>Nematoda</taxon>
        <taxon>Chromadorea</taxon>
        <taxon>Rhabditida</taxon>
        <taxon>Rhabditina</taxon>
        <taxon>Rhabditomorpha</taxon>
        <taxon>Strongyloidea</taxon>
        <taxon>Metastrongylidae</taxon>
        <taxon>Parelaphostrongylus</taxon>
    </lineage>
</organism>
<comment type="caution">
    <text evidence="7">The sequence shown here is derived from an EMBL/GenBank/DDBJ whole genome shotgun (WGS) entry which is preliminary data.</text>
</comment>
<accession>A0AAD5QHD3</accession>
<dbReference type="PROSITE" id="PS51278">
    <property type="entry name" value="GATASE_TYPE_2"/>
    <property type="match status" value="1"/>
</dbReference>
<keyword evidence="8" id="KW-1185">Reference proteome</keyword>
<dbReference type="SUPFAM" id="SSF56235">
    <property type="entry name" value="N-terminal nucleophile aminohydrolases (Ntn hydrolases)"/>
    <property type="match status" value="1"/>
</dbReference>
<evidence type="ECO:0000256" key="3">
    <source>
        <dbReference type="ARBA" id="ARBA00022576"/>
    </source>
</evidence>